<protein>
    <recommendedName>
        <fullName evidence="9">Phosphate transport system permease protein</fullName>
    </recommendedName>
</protein>
<evidence type="ECO:0000256" key="3">
    <source>
        <dbReference type="ARBA" id="ARBA00022448"/>
    </source>
</evidence>
<dbReference type="InterPro" id="IPR000515">
    <property type="entry name" value="MetI-like"/>
</dbReference>
<evidence type="ECO:0000256" key="4">
    <source>
        <dbReference type="ARBA" id="ARBA00022475"/>
    </source>
</evidence>
<dbReference type="GO" id="GO:0005315">
    <property type="term" value="F:phosphate transmembrane transporter activity"/>
    <property type="evidence" value="ECO:0007669"/>
    <property type="project" value="InterPro"/>
</dbReference>
<reference evidence="12" key="1">
    <citation type="submission" date="2010-11" db="EMBL/GenBank/DDBJ databases">
        <title>The complete genome of Mahella australiensis DSM 15567.</title>
        <authorList>
            <consortium name="US DOE Joint Genome Institute (JGI-PGF)"/>
            <person name="Lucas S."/>
            <person name="Copeland A."/>
            <person name="Lapidus A."/>
            <person name="Bruce D."/>
            <person name="Goodwin L."/>
            <person name="Pitluck S."/>
            <person name="Kyrpides N."/>
            <person name="Mavromatis K."/>
            <person name="Pagani I."/>
            <person name="Ivanova N."/>
            <person name="Teshima H."/>
            <person name="Brettin T."/>
            <person name="Detter J.C."/>
            <person name="Han C."/>
            <person name="Tapia R."/>
            <person name="Land M."/>
            <person name="Hauser L."/>
            <person name="Markowitz V."/>
            <person name="Cheng J.-F."/>
            <person name="Hugenholtz P."/>
            <person name="Woyke T."/>
            <person name="Wu D."/>
            <person name="Spring S."/>
            <person name="Pukall R."/>
            <person name="Steenblock K."/>
            <person name="Schneider S."/>
            <person name="Klenk H.-P."/>
            <person name="Eisen J.A."/>
        </authorList>
    </citation>
    <scope>NUCLEOTIDE SEQUENCE [LARGE SCALE GENOMIC DNA]</scope>
    <source>
        <strain evidence="12">DSM 15567 / CIP 107919 / 50-1 BON</strain>
    </source>
</reference>
<sequence length="295" mass="31376">MNTLKAKKRNEAFGRFITFLCAILVIIVTFSLVIFIASKGLTIFVKDGVSPIEFLTSTKWRTEANPPQVGALTFIIGSLAVSILGIVISAPVSISSAIFMVDIAPAWGQKLLQPVIELFVGIPSVVYGWIGLSVLVPFIRNNIGGLGFSVLAGGLVLAVMMFPTIASVAADALRAIPEELNEASLALGATRWQTIRRVLLPAATPGLLTAIILGLARGLGEALAVQMVIGNAMNIPSSLLDPVHTMTSIITMEMGNTAMNTLPNDALWSIALLLLIISLIFILIIRAIGKKEAYK</sequence>
<dbReference type="GO" id="GO:0006817">
    <property type="term" value="P:phosphate ion transport"/>
    <property type="evidence" value="ECO:0007669"/>
    <property type="project" value="UniProtKB-KW"/>
</dbReference>
<keyword evidence="12" id="KW-1185">Reference proteome</keyword>
<gene>
    <name evidence="11" type="ordered locus">Mahau_1971</name>
</gene>
<dbReference type="InterPro" id="IPR011864">
    <property type="entry name" value="Phosphate_PstC"/>
</dbReference>
<feature type="transmembrane region" description="Helical" evidence="8">
    <location>
        <begin position="115"/>
        <end position="139"/>
    </location>
</feature>
<feature type="transmembrane region" description="Helical" evidence="8">
    <location>
        <begin position="266"/>
        <end position="289"/>
    </location>
</feature>
<dbReference type="Pfam" id="PF00528">
    <property type="entry name" value="BPD_transp_1"/>
    <property type="match status" value="1"/>
</dbReference>
<keyword evidence="9" id="KW-0592">Phosphate transport</keyword>
<keyword evidence="6 8" id="KW-1133">Transmembrane helix</keyword>
<comment type="subcellular location">
    <subcellularLocation>
        <location evidence="1 8">Cell membrane</location>
        <topology evidence="1 8">Multi-pass membrane protein</topology>
    </subcellularLocation>
</comment>
<evidence type="ECO:0000256" key="6">
    <source>
        <dbReference type="ARBA" id="ARBA00022989"/>
    </source>
</evidence>
<evidence type="ECO:0000256" key="2">
    <source>
        <dbReference type="ARBA" id="ARBA00007069"/>
    </source>
</evidence>
<organism evidence="11 12">
    <name type="scientific">Mahella australiensis (strain DSM 15567 / CIP 107919 / 50-1 BON)</name>
    <dbReference type="NCBI Taxonomy" id="697281"/>
    <lineage>
        <taxon>Bacteria</taxon>
        <taxon>Bacillati</taxon>
        <taxon>Bacillota</taxon>
        <taxon>Clostridia</taxon>
        <taxon>Thermoanaerobacterales</taxon>
        <taxon>Thermoanaerobacterales Family IV. Incertae Sedis</taxon>
        <taxon>Mahella</taxon>
    </lineage>
</organism>
<dbReference type="InterPro" id="IPR051124">
    <property type="entry name" value="Phosphate_Transport_Permease"/>
</dbReference>
<dbReference type="STRING" id="697281.Mahau_1971"/>
<evidence type="ECO:0000256" key="7">
    <source>
        <dbReference type="ARBA" id="ARBA00023136"/>
    </source>
</evidence>
<dbReference type="Proteomes" id="UP000008457">
    <property type="component" value="Chromosome"/>
</dbReference>
<dbReference type="OrthoDB" id="9785113at2"/>
<name>F4A208_MAHA5</name>
<dbReference type="SUPFAM" id="SSF161098">
    <property type="entry name" value="MetI-like"/>
    <property type="match status" value="1"/>
</dbReference>
<comment type="similarity">
    <text evidence="2 9">Belongs to the binding-protein-dependent transport system permease family. CysTW subfamily.</text>
</comment>
<reference evidence="11 12" key="2">
    <citation type="journal article" date="2011" name="Stand. Genomic Sci.">
        <title>Complete genome sequence of Mahella australiensis type strain (50-1 BON).</title>
        <authorList>
            <person name="Sikorski J."/>
            <person name="Teshima H."/>
            <person name="Nolan M."/>
            <person name="Lucas S."/>
            <person name="Hammon N."/>
            <person name="Deshpande S."/>
            <person name="Cheng J.F."/>
            <person name="Pitluck S."/>
            <person name="Liolios K."/>
            <person name="Pagani I."/>
            <person name="Ivanova N."/>
            <person name="Huntemann M."/>
            <person name="Mavromatis K."/>
            <person name="Ovchinikova G."/>
            <person name="Pati A."/>
            <person name="Tapia R."/>
            <person name="Han C."/>
            <person name="Goodwin L."/>
            <person name="Chen A."/>
            <person name="Palaniappan K."/>
            <person name="Land M."/>
            <person name="Hauser L."/>
            <person name="Ngatchou-Djao O.D."/>
            <person name="Rohde M."/>
            <person name="Pukall R."/>
            <person name="Spring S."/>
            <person name="Abt B."/>
            <person name="Goker M."/>
            <person name="Detter J.C."/>
            <person name="Woyke T."/>
            <person name="Bristow J."/>
            <person name="Markowitz V."/>
            <person name="Hugenholtz P."/>
            <person name="Eisen J.A."/>
            <person name="Kyrpides N.C."/>
            <person name="Klenk H.P."/>
            <person name="Lapidus A."/>
        </authorList>
    </citation>
    <scope>NUCLEOTIDE SEQUENCE [LARGE SCALE GENOMIC DNA]</scope>
    <source>
        <strain evidence="12">DSM 15567 / CIP 107919 / 50-1 BON</strain>
    </source>
</reference>
<evidence type="ECO:0000256" key="5">
    <source>
        <dbReference type="ARBA" id="ARBA00022692"/>
    </source>
</evidence>
<dbReference type="InterPro" id="IPR035906">
    <property type="entry name" value="MetI-like_sf"/>
</dbReference>
<dbReference type="Gene3D" id="1.10.3720.10">
    <property type="entry name" value="MetI-like"/>
    <property type="match status" value="1"/>
</dbReference>
<proteinExistence type="inferred from homology"/>
<evidence type="ECO:0000256" key="1">
    <source>
        <dbReference type="ARBA" id="ARBA00004651"/>
    </source>
</evidence>
<feature type="transmembrane region" description="Helical" evidence="8">
    <location>
        <begin position="145"/>
        <end position="170"/>
    </location>
</feature>
<feature type="domain" description="ABC transmembrane type-1" evidence="10">
    <location>
        <begin position="75"/>
        <end position="285"/>
    </location>
</feature>
<evidence type="ECO:0000259" key="10">
    <source>
        <dbReference type="PROSITE" id="PS50928"/>
    </source>
</evidence>
<dbReference type="eggNOG" id="COG0573">
    <property type="taxonomic scope" value="Bacteria"/>
</dbReference>
<keyword evidence="3 8" id="KW-0813">Transport</keyword>
<dbReference type="PANTHER" id="PTHR30425">
    <property type="entry name" value="PHOSPHATE TRANSPORT SYSTEM PERMEASE PROTEIN PST"/>
    <property type="match status" value="1"/>
</dbReference>
<dbReference type="CDD" id="cd06261">
    <property type="entry name" value="TM_PBP2"/>
    <property type="match status" value="1"/>
</dbReference>
<dbReference type="PANTHER" id="PTHR30425:SF2">
    <property type="entry name" value="ABC TRANSPORTER PERMEASE PROTEIN YQGH-RELATED"/>
    <property type="match status" value="1"/>
</dbReference>
<evidence type="ECO:0000256" key="9">
    <source>
        <dbReference type="RuleBase" id="RU363054"/>
    </source>
</evidence>
<evidence type="ECO:0000256" key="8">
    <source>
        <dbReference type="RuleBase" id="RU363032"/>
    </source>
</evidence>
<evidence type="ECO:0000313" key="12">
    <source>
        <dbReference type="Proteomes" id="UP000008457"/>
    </source>
</evidence>
<feature type="transmembrane region" description="Helical" evidence="8">
    <location>
        <begin position="69"/>
        <end position="94"/>
    </location>
</feature>
<keyword evidence="4 9" id="KW-1003">Cell membrane</keyword>
<dbReference type="GO" id="GO:0005886">
    <property type="term" value="C:plasma membrane"/>
    <property type="evidence" value="ECO:0007669"/>
    <property type="project" value="UniProtKB-SubCell"/>
</dbReference>
<dbReference type="KEGG" id="mas:Mahau_1971"/>
<accession>F4A208</accession>
<comment type="function">
    <text evidence="9">Part of the binding-protein-dependent transport system for phosphate; probably responsible for the translocation of the substrate across the membrane.</text>
</comment>
<dbReference type="PROSITE" id="PS50928">
    <property type="entry name" value="ABC_TM1"/>
    <property type="match status" value="1"/>
</dbReference>
<dbReference type="RefSeq" id="WP_013781575.1">
    <property type="nucleotide sequence ID" value="NC_015520.1"/>
</dbReference>
<keyword evidence="5 8" id="KW-0812">Transmembrane</keyword>
<feature type="transmembrane region" description="Helical" evidence="8">
    <location>
        <begin position="198"/>
        <end position="216"/>
    </location>
</feature>
<evidence type="ECO:0000313" key="11">
    <source>
        <dbReference type="EMBL" id="AEE97147.1"/>
    </source>
</evidence>
<dbReference type="NCBIfam" id="TIGR02138">
    <property type="entry name" value="phosphate_pstC"/>
    <property type="match status" value="1"/>
</dbReference>
<dbReference type="AlphaFoldDB" id="F4A208"/>
<dbReference type="HOGENOM" id="CLU_033621_1_0_9"/>
<dbReference type="EMBL" id="CP002360">
    <property type="protein sequence ID" value="AEE97147.1"/>
    <property type="molecule type" value="Genomic_DNA"/>
</dbReference>
<feature type="transmembrane region" description="Helical" evidence="8">
    <location>
        <begin position="12"/>
        <end position="37"/>
    </location>
</feature>
<keyword evidence="7 8" id="KW-0472">Membrane</keyword>